<name>A0ABQ3N6W9_9BACI</name>
<evidence type="ECO:0000313" key="2">
    <source>
        <dbReference type="EMBL" id="GHH99600.1"/>
    </source>
</evidence>
<keyword evidence="3" id="KW-1185">Reference proteome</keyword>
<evidence type="ECO:0000313" key="3">
    <source>
        <dbReference type="Proteomes" id="UP000637074"/>
    </source>
</evidence>
<sequence>MRKILMLLCLIPVVGSLIVINRVEPYIFGMPMILAWMVFWLVMTSIIMFVVYKLDPDKEEGDDAL</sequence>
<dbReference type="RefSeq" id="WP_191274406.1">
    <property type="nucleotide sequence ID" value="NZ_BNDS01000013.1"/>
</dbReference>
<protein>
    <submittedName>
        <fullName evidence="2">Membrane protein YhjC</fullName>
    </submittedName>
</protein>
<reference evidence="2 3" key="1">
    <citation type="journal article" date="2022" name="Int. J. Syst. Evol. Microbiol.">
        <title>Neobacillus kokaensis sp. nov., isolated from soil.</title>
        <authorList>
            <person name="Yuki K."/>
            <person name="Matsubara H."/>
            <person name="Yamaguchi S."/>
        </authorList>
    </citation>
    <scope>NUCLEOTIDE SEQUENCE [LARGE SCALE GENOMIC DNA]</scope>
    <source>
        <strain evidence="2 3">LOB 377</strain>
    </source>
</reference>
<gene>
    <name evidence="2" type="primary">yhjC</name>
    <name evidence="2" type="ORF">AM1BK_31430</name>
</gene>
<comment type="caution">
    <text evidence="2">The sequence shown here is derived from an EMBL/GenBank/DDBJ whole genome shotgun (WGS) entry which is preliminary data.</text>
</comment>
<dbReference type="InterPro" id="IPR021741">
    <property type="entry name" value="DUF3311"/>
</dbReference>
<proteinExistence type="predicted"/>
<organism evidence="2 3">
    <name type="scientific">Neobacillus kokaensis</name>
    <dbReference type="NCBI Taxonomy" id="2759023"/>
    <lineage>
        <taxon>Bacteria</taxon>
        <taxon>Bacillati</taxon>
        <taxon>Bacillota</taxon>
        <taxon>Bacilli</taxon>
        <taxon>Bacillales</taxon>
        <taxon>Bacillaceae</taxon>
        <taxon>Neobacillus</taxon>
    </lineage>
</organism>
<dbReference type="EMBL" id="BNDS01000013">
    <property type="protein sequence ID" value="GHH99600.1"/>
    <property type="molecule type" value="Genomic_DNA"/>
</dbReference>
<accession>A0ABQ3N6W9</accession>
<evidence type="ECO:0000256" key="1">
    <source>
        <dbReference type="SAM" id="Phobius"/>
    </source>
</evidence>
<feature type="transmembrane region" description="Helical" evidence="1">
    <location>
        <begin position="26"/>
        <end position="52"/>
    </location>
</feature>
<keyword evidence="1" id="KW-0812">Transmembrane</keyword>
<keyword evidence="1" id="KW-0472">Membrane</keyword>
<dbReference type="Proteomes" id="UP000637074">
    <property type="component" value="Unassembled WGS sequence"/>
</dbReference>
<dbReference type="Pfam" id="PF11755">
    <property type="entry name" value="DUF3311"/>
    <property type="match status" value="1"/>
</dbReference>
<keyword evidence="1" id="KW-1133">Transmembrane helix</keyword>